<protein>
    <submittedName>
        <fullName evidence="2">Uncharacterized protein</fullName>
    </submittedName>
</protein>
<feature type="region of interest" description="Disordered" evidence="1">
    <location>
        <begin position="1"/>
        <end position="39"/>
    </location>
</feature>
<evidence type="ECO:0000256" key="1">
    <source>
        <dbReference type="SAM" id="MobiDB-lite"/>
    </source>
</evidence>
<proteinExistence type="predicted"/>
<evidence type="ECO:0000313" key="2">
    <source>
        <dbReference type="EMBL" id="KAJ9603500.1"/>
    </source>
</evidence>
<dbReference type="EMBL" id="JAPDRL010002137">
    <property type="protein sequence ID" value="KAJ9603500.1"/>
    <property type="molecule type" value="Genomic_DNA"/>
</dbReference>
<feature type="compositionally biased region" description="Basic residues" evidence="1">
    <location>
        <begin position="12"/>
        <end position="22"/>
    </location>
</feature>
<evidence type="ECO:0000313" key="3">
    <source>
        <dbReference type="Proteomes" id="UP001172684"/>
    </source>
</evidence>
<comment type="caution">
    <text evidence="2">The sequence shown here is derived from an EMBL/GenBank/DDBJ whole genome shotgun (WGS) entry which is preliminary data.</text>
</comment>
<dbReference type="Proteomes" id="UP001172684">
    <property type="component" value="Unassembled WGS sequence"/>
</dbReference>
<feature type="non-terminal residue" evidence="2">
    <location>
        <position position="1"/>
    </location>
</feature>
<gene>
    <name evidence="2" type="ORF">H2201_009453</name>
</gene>
<accession>A0ABQ9NDX7</accession>
<keyword evidence="3" id="KW-1185">Reference proteome</keyword>
<sequence>SRMARAITSGSLRRRPVSRRRCTATASRKTRTCPMSLRTPSRSCSATTSAAISSSTAWACG</sequence>
<organism evidence="2 3">
    <name type="scientific">Coniosporium apollinis</name>
    <dbReference type="NCBI Taxonomy" id="61459"/>
    <lineage>
        <taxon>Eukaryota</taxon>
        <taxon>Fungi</taxon>
        <taxon>Dikarya</taxon>
        <taxon>Ascomycota</taxon>
        <taxon>Pezizomycotina</taxon>
        <taxon>Dothideomycetes</taxon>
        <taxon>Dothideomycetes incertae sedis</taxon>
        <taxon>Coniosporium</taxon>
    </lineage>
</organism>
<name>A0ABQ9NDX7_9PEZI</name>
<feature type="non-terminal residue" evidence="2">
    <location>
        <position position="61"/>
    </location>
</feature>
<reference evidence="2" key="1">
    <citation type="submission" date="2022-10" db="EMBL/GenBank/DDBJ databases">
        <title>Culturing micro-colonial fungi from biological soil crusts in the Mojave desert and describing Neophaeococcomyces mojavensis, and introducing the new genera and species Taxawa tesnikishii.</title>
        <authorList>
            <person name="Kurbessoian T."/>
            <person name="Stajich J.E."/>
        </authorList>
    </citation>
    <scope>NUCLEOTIDE SEQUENCE</scope>
    <source>
        <strain evidence="2">TK_1</strain>
    </source>
</reference>